<comment type="similarity">
    <text evidence="5">Belongs to the NtaA/SnaA/DszA monooxygenase family.</text>
</comment>
<dbReference type="InterPro" id="IPR051260">
    <property type="entry name" value="Diverse_substr_monoxygenases"/>
</dbReference>
<dbReference type="InterPro" id="IPR011251">
    <property type="entry name" value="Luciferase-like_dom"/>
</dbReference>
<dbReference type="EMBL" id="CP121252">
    <property type="protein sequence ID" value="WFP16233.1"/>
    <property type="molecule type" value="Genomic_DNA"/>
</dbReference>
<dbReference type="PIRSF" id="PIRSF000337">
    <property type="entry name" value="NTA_MOA"/>
    <property type="match status" value="1"/>
</dbReference>
<dbReference type="CDD" id="cd01095">
    <property type="entry name" value="Nitrilotriacetate_monoxgenase"/>
    <property type="match status" value="1"/>
</dbReference>
<name>A0ABY8H6C5_9MICC</name>
<dbReference type="RefSeq" id="WP_278157386.1">
    <property type="nucleotide sequence ID" value="NZ_CP121252.1"/>
</dbReference>
<keyword evidence="8" id="KW-1185">Reference proteome</keyword>
<evidence type="ECO:0000313" key="7">
    <source>
        <dbReference type="EMBL" id="WFP16233.1"/>
    </source>
</evidence>
<dbReference type="Gene3D" id="3.20.20.30">
    <property type="entry name" value="Luciferase-like domain"/>
    <property type="match status" value="1"/>
</dbReference>
<proteinExistence type="inferred from homology"/>
<feature type="domain" description="Luciferase-like" evidence="6">
    <location>
        <begin position="33"/>
        <end position="386"/>
    </location>
</feature>
<dbReference type="NCBIfam" id="TIGR03860">
    <property type="entry name" value="FMN_nitrolo"/>
    <property type="match status" value="1"/>
</dbReference>
<dbReference type="EC" id="1.-.-.-" evidence="7"/>
<evidence type="ECO:0000256" key="1">
    <source>
        <dbReference type="ARBA" id="ARBA00022630"/>
    </source>
</evidence>
<gene>
    <name evidence="7" type="ORF">P8192_12720</name>
</gene>
<dbReference type="PANTHER" id="PTHR30011">
    <property type="entry name" value="ALKANESULFONATE MONOOXYGENASE-RELATED"/>
    <property type="match status" value="1"/>
</dbReference>
<protein>
    <submittedName>
        <fullName evidence="7">LLM class flavin-dependent oxidoreductase</fullName>
        <ecNumber evidence="7">1.-.-.-</ecNumber>
    </submittedName>
</protein>
<dbReference type="Pfam" id="PF00296">
    <property type="entry name" value="Bac_luciferase"/>
    <property type="match status" value="1"/>
</dbReference>
<evidence type="ECO:0000313" key="8">
    <source>
        <dbReference type="Proteomes" id="UP001219037"/>
    </source>
</evidence>
<sequence length="449" mass="50116">MSSRRYLRLGAVLKGAGGPGDHGVWKDASVPGDASVNLEYYAHQARLAEAAKFDLIFIVDSHFITPDSPPHYLNRFEPFTILSALAALTKNIGLVGTITTSFEDPFLVARRFASLDLISGGRAGWNVVTTGDEGTARLFGLEQHYDYDDRYGRALEHVRLVQQLWNSYEDDAFPRDRATGQFLDRSKLHEVHHRGTHFTLDGALNVQRSAQGQPVIFQAGDSEFGRDLGGAVGEGIFTHAANLESGRAFRTDLRARAERFGRNPDEVLVMPGMEIVVGDSDADARDRETANHQQDADFDKDLGQFGRSFGWHDFTQYDLDAPFPDLQDLGDRSFKTRADKIRAVAKEENLTLREVVTRFTAPKRSPFVGSPETVADTVQEWFEGGAFDGLNVHYRTHEQFSRFTDEVLPILRERGVVRSEYSGSTLRENLGLPFIPHQRPASSLVEQTA</sequence>
<evidence type="ECO:0000259" key="6">
    <source>
        <dbReference type="Pfam" id="PF00296"/>
    </source>
</evidence>
<keyword evidence="2" id="KW-0288">FMN</keyword>
<dbReference type="GO" id="GO:0016491">
    <property type="term" value="F:oxidoreductase activity"/>
    <property type="evidence" value="ECO:0007669"/>
    <property type="project" value="UniProtKB-KW"/>
</dbReference>
<evidence type="ECO:0000256" key="2">
    <source>
        <dbReference type="ARBA" id="ARBA00022643"/>
    </source>
</evidence>
<reference evidence="7 8" key="1">
    <citation type="submission" date="2023-04" db="EMBL/GenBank/DDBJ databases">
        <title>Funneling lignin-derived compounds into biodiesel using alkali-halophilic Citricoccus sp. P2.</title>
        <authorList>
            <person name="Luo C.-B."/>
        </authorList>
    </citation>
    <scope>NUCLEOTIDE SEQUENCE [LARGE SCALE GENOMIC DNA]</scope>
    <source>
        <strain evidence="7 8">P2</strain>
    </source>
</reference>
<dbReference type="InterPro" id="IPR036661">
    <property type="entry name" value="Luciferase-like_sf"/>
</dbReference>
<dbReference type="SUPFAM" id="SSF51679">
    <property type="entry name" value="Bacterial luciferase-like"/>
    <property type="match status" value="1"/>
</dbReference>
<evidence type="ECO:0000256" key="5">
    <source>
        <dbReference type="ARBA" id="ARBA00033748"/>
    </source>
</evidence>
<organism evidence="7 8">
    <name type="scientific">Citricoccus muralis</name>
    <dbReference type="NCBI Taxonomy" id="169134"/>
    <lineage>
        <taxon>Bacteria</taxon>
        <taxon>Bacillati</taxon>
        <taxon>Actinomycetota</taxon>
        <taxon>Actinomycetes</taxon>
        <taxon>Micrococcales</taxon>
        <taxon>Micrococcaceae</taxon>
        <taxon>Citricoccus</taxon>
    </lineage>
</organism>
<dbReference type="InterPro" id="IPR016215">
    <property type="entry name" value="NTA_MOA"/>
</dbReference>
<keyword evidence="4" id="KW-0503">Monooxygenase</keyword>
<keyword evidence="3 7" id="KW-0560">Oxidoreductase</keyword>
<dbReference type="PANTHER" id="PTHR30011:SF16">
    <property type="entry name" value="C2H2 FINGER DOMAIN TRANSCRIPTION FACTOR (EUROFUNG)-RELATED"/>
    <property type="match status" value="1"/>
</dbReference>
<dbReference type="Proteomes" id="UP001219037">
    <property type="component" value="Chromosome"/>
</dbReference>
<keyword evidence="1" id="KW-0285">Flavoprotein</keyword>
<accession>A0ABY8H6C5</accession>
<evidence type="ECO:0000256" key="3">
    <source>
        <dbReference type="ARBA" id="ARBA00023002"/>
    </source>
</evidence>
<evidence type="ECO:0000256" key="4">
    <source>
        <dbReference type="ARBA" id="ARBA00023033"/>
    </source>
</evidence>